<protein>
    <submittedName>
        <fullName evidence="2">Uncharacterized membrane protein</fullName>
    </submittedName>
</protein>
<dbReference type="OrthoDB" id="5240834at2"/>
<feature type="transmembrane region" description="Helical" evidence="1">
    <location>
        <begin position="304"/>
        <end position="323"/>
    </location>
</feature>
<organism evidence="2 3">
    <name type="scientific">Actinoplanes philippinensis</name>
    <dbReference type="NCBI Taxonomy" id="35752"/>
    <lineage>
        <taxon>Bacteria</taxon>
        <taxon>Bacillati</taxon>
        <taxon>Actinomycetota</taxon>
        <taxon>Actinomycetes</taxon>
        <taxon>Micromonosporales</taxon>
        <taxon>Micromonosporaceae</taxon>
        <taxon>Actinoplanes</taxon>
    </lineage>
</organism>
<evidence type="ECO:0000256" key="1">
    <source>
        <dbReference type="SAM" id="Phobius"/>
    </source>
</evidence>
<dbReference type="RefSeq" id="WP_093612877.1">
    <property type="nucleotide sequence ID" value="NZ_BOMT01000033.1"/>
</dbReference>
<name>A0A1I2E6R7_9ACTN</name>
<dbReference type="STRING" id="35752.SAMN05421541_104215"/>
<dbReference type="Proteomes" id="UP000199645">
    <property type="component" value="Unassembled WGS sequence"/>
</dbReference>
<keyword evidence="1" id="KW-0812">Transmembrane</keyword>
<proteinExistence type="predicted"/>
<feature type="transmembrane region" description="Helical" evidence="1">
    <location>
        <begin position="23"/>
        <end position="42"/>
    </location>
</feature>
<feature type="transmembrane region" description="Helical" evidence="1">
    <location>
        <begin position="103"/>
        <end position="123"/>
    </location>
</feature>
<keyword evidence="1" id="KW-0472">Membrane</keyword>
<keyword evidence="3" id="KW-1185">Reference proteome</keyword>
<evidence type="ECO:0000313" key="3">
    <source>
        <dbReference type="Proteomes" id="UP000199645"/>
    </source>
</evidence>
<feature type="transmembrane region" description="Helical" evidence="1">
    <location>
        <begin position="335"/>
        <end position="355"/>
    </location>
</feature>
<sequence>MIITAPEVIPAPPAPPSRRTATVLSWSVAGALAAAYLLLSVLNHRRLHTTGFDLGIFEQAVRSYAEGGPGLVPLKGPGFPQLGDHFAPVLALLAPVYRAAPSAVTLLVVQALLLAVAAVPIVSFAHRRLGLLAAITAGAGYGLSWGIAQTVGFDFHEVCFAVPLLAFSLVAVAERRPRAAALWALPLLLVKEDLGLTVAAIGVLLAAYGARRLGAGLALAGAAGTALAMGVVIPALNPHDDYAYTATVAAGLYQQGAQVKLLTVLTLLAPTAGVALRSPLLLVAVPTLLWRFTSGNPNYWGTGFHYSAVLMPVMMVAFVDGVARWRAAGGRLRSSLAVVAYAVSLTVTVALLPRYPLAQLASAQTWHGDPRAAAAHRVLDLIPDGATVSAANQLAPQLTGRTTVTLFGTDYPGPAPQYIVFDSRHPGFPLGRDSQRRRVEAAQATGYRTVAQDDGFVLLTILR</sequence>
<feature type="transmembrane region" description="Helical" evidence="1">
    <location>
        <begin position="155"/>
        <end position="173"/>
    </location>
</feature>
<dbReference type="EMBL" id="FONV01000004">
    <property type="protein sequence ID" value="SFE88319.1"/>
    <property type="molecule type" value="Genomic_DNA"/>
</dbReference>
<evidence type="ECO:0000313" key="2">
    <source>
        <dbReference type="EMBL" id="SFE88319.1"/>
    </source>
</evidence>
<dbReference type="AlphaFoldDB" id="A0A1I2E6R7"/>
<reference evidence="2 3" key="1">
    <citation type="submission" date="2016-10" db="EMBL/GenBank/DDBJ databases">
        <authorList>
            <person name="de Groot N.N."/>
        </authorList>
    </citation>
    <scope>NUCLEOTIDE SEQUENCE [LARGE SCALE GENOMIC DNA]</scope>
    <source>
        <strain evidence="2 3">DSM 43019</strain>
    </source>
</reference>
<gene>
    <name evidence="2" type="ORF">SAMN05421541_104215</name>
</gene>
<feature type="transmembrane region" description="Helical" evidence="1">
    <location>
        <begin position="129"/>
        <end position="148"/>
    </location>
</feature>
<dbReference type="Pfam" id="PF09852">
    <property type="entry name" value="DUF2079"/>
    <property type="match status" value="1"/>
</dbReference>
<dbReference type="InterPro" id="IPR018650">
    <property type="entry name" value="STSV1_Orf64"/>
</dbReference>
<accession>A0A1I2E6R7</accession>
<keyword evidence="1" id="KW-1133">Transmembrane helix</keyword>
<feature type="transmembrane region" description="Helical" evidence="1">
    <location>
        <begin position="217"/>
        <end position="236"/>
    </location>
</feature>